<proteinExistence type="predicted"/>
<evidence type="ECO:0000313" key="2">
    <source>
        <dbReference type="Proteomes" id="UP000652198"/>
    </source>
</evidence>
<protein>
    <submittedName>
        <fullName evidence="1">Uncharacterized protein</fullName>
    </submittedName>
</protein>
<reference evidence="1 2" key="1">
    <citation type="submission" date="2019-11" db="EMBL/GenBank/DDBJ databases">
        <title>Metabolism of dissolved organic matter in forest soils.</title>
        <authorList>
            <person name="Cyle K.T."/>
            <person name="Wilhelm R.C."/>
            <person name="Martinez C.E."/>
        </authorList>
    </citation>
    <scope>NUCLEOTIDE SEQUENCE [LARGE SCALE GENOMIC DNA]</scope>
    <source>
        <strain evidence="1 2">1N</strain>
    </source>
</reference>
<evidence type="ECO:0000313" key="1">
    <source>
        <dbReference type="EMBL" id="NPT47161.1"/>
    </source>
</evidence>
<keyword evidence="2" id="KW-1185">Reference proteome</keyword>
<dbReference type="Proteomes" id="UP000652198">
    <property type="component" value="Unassembled WGS sequence"/>
</dbReference>
<organism evidence="1 2">
    <name type="scientific">Paraburkholderia solitsugae</name>
    <dbReference type="NCBI Taxonomy" id="2675748"/>
    <lineage>
        <taxon>Bacteria</taxon>
        <taxon>Pseudomonadati</taxon>
        <taxon>Pseudomonadota</taxon>
        <taxon>Betaproteobacteria</taxon>
        <taxon>Burkholderiales</taxon>
        <taxon>Burkholderiaceae</taxon>
        <taxon>Paraburkholderia</taxon>
    </lineage>
</organism>
<comment type="caution">
    <text evidence="1">The sequence shown here is derived from an EMBL/GenBank/DDBJ whole genome shotgun (WGS) entry which is preliminary data.</text>
</comment>
<sequence length="115" mass="13188">MDQALDYGCAEVAAEEIMTKLEQFAPLLIADVTHSGLREQLLAHIGTYSHVRTIAPEWLDLETYLESHRKVFFEDVLYILDADEWSESHPAFYSLIMSIAPAVERILDDRFSIPF</sequence>
<accession>A0ABX2C429</accession>
<gene>
    <name evidence="1" type="ORF">GNZ12_38905</name>
</gene>
<dbReference type="EMBL" id="WOEY01000158">
    <property type="protein sequence ID" value="NPT47161.1"/>
    <property type="molecule type" value="Genomic_DNA"/>
</dbReference>
<dbReference type="RefSeq" id="WP_172317654.1">
    <property type="nucleotide sequence ID" value="NZ_WOEY01000158.1"/>
</dbReference>
<name>A0ABX2C429_9BURK</name>